<evidence type="ECO:0000256" key="1">
    <source>
        <dbReference type="SAM" id="MobiDB-lite"/>
    </source>
</evidence>
<feature type="region of interest" description="Disordered" evidence="1">
    <location>
        <begin position="18"/>
        <end position="42"/>
    </location>
</feature>
<name>A0A2P6RGP8_ROSCH</name>
<protein>
    <submittedName>
        <fullName evidence="2">Uncharacterized protein</fullName>
    </submittedName>
</protein>
<accession>A0A2P6RGP8</accession>
<gene>
    <name evidence="2" type="ORF">RchiOBHm_Chr3g0493251</name>
</gene>
<dbReference type="EMBL" id="PDCK01000041">
    <property type="protein sequence ID" value="PRQ45606.1"/>
    <property type="molecule type" value="Genomic_DNA"/>
</dbReference>
<sequence>MERDFLGLSSNKSCVNVKDEANDELKNSVGGKGSERVYPTTT</sequence>
<keyword evidence="3" id="KW-1185">Reference proteome</keyword>
<proteinExistence type="predicted"/>
<evidence type="ECO:0000313" key="3">
    <source>
        <dbReference type="Proteomes" id="UP000238479"/>
    </source>
</evidence>
<evidence type="ECO:0000313" key="2">
    <source>
        <dbReference type="EMBL" id="PRQ45606.1"/>
    </source>
</evidence>
<organism evidence="2 3">
    <name type="scientific">Rosa chinensis</name>
    <name type="common">China rose</name>
    <dbReference type="NCBI Taxonomy" id="74649"/>
    <lineage>
        <taxon>Eukaryota</taxon>
        <taxon>Viridiplantae</taxon>
        <taxon>Streptophyta</taxon>
        <taxon>Embryophyta</taxon>
        <taxon>Tracheophyta</taxon>
        <taxon>Spermatophyta</taxon>
        <taxon>Magnoliopsida</taxon>
        <taxon>eudicotyledons</taxon>
        <taxon>Gunneridae</taxon>
        <taxon>Pentapetalae</taxon>
        <taxon>rosids</taxon>
        <taxon>fabids</taxon>
        <taxon>Rosales</taxon>
        <taxon>Rosaceae</taxon>
        <taxon>Rosoideae</taxon>
        <taxon>Rosoideae incertae sedis</taxon>
        <taxon>Rosa</taxon>
    </lineage>
</organism>
<dbReference type="AlphaFoldDB" id="A0A2P6RGP8"/>
<dbReference type="Gramene" id="PRQ45606">
    <property type="protein sequence ID" value="PRQ45606"/>
    <property type="gene ID" value="RchiOBHm_Chr3g0493251"/>
</dbReference>
<comment type="caution">
    <text evidence="2">The sequence shown here is derived from an EMBL/GenBank/DDBJ whole genome shotgun (WGS) entry which is preliminary data.</text>
</comment>
<dbReference type="Proteomes" id="UP000238479">
    <property type="component" value="Chromosome 3"/>
</dbReference>
<reference evidence="2 3" key="1">
    <citation type="journal article" date="2018" name="Nat. Genet.">
        <title>The Rosa genome provides new insights in the design of modern roses.</title>
        <authorList>
            <person name="Bendahmane M."/>
        </authorList>
    </citation>
    <scope>NUCLEOTIDE SEQUENCE [LARGE SCALE GENOMIC DNA]</scope>
    <source>
        <strain evidence="3">cv. Old Blush</strain>
    </source>
</reference>